<dbReference type="AlphaFoldDB" id="A0A4R3J547"/>
<evidence type="ECO:0000256" key="1">
    <source>
        <dbReference type="SAM" id="Phobius"/>
    </source>
</evidence>
<keyword evidence="1" id="KW-1133">Transmembrane helix</keyword>
<feature type="transmembrane region" description="Helical" evidence="1">
    <location>
        <begin position="29"/>
        <end position="50"/>
    </location>
</feature>
<comment type="caution">
    <text evidence="3">The sequence shown here is derived from an EMBL/GenBank/DDBJ whole genome shotgun (WGS) entry which is preliminary data.</text>
</comment>
<keyword evidence="4" id="KW-1185">Reference proteome</keyword>
<keyword evidence="1" id="KW-0812">Transmembrane</keyword>
<dbReference type="RefSeq" id="WP_165886387.1">
    <property type="nucleotide sequence ID" value="NZ_CP119676.1"/>
</dbReference>
<sequence>MAEHSEEALFREINDELRQDSIAKIWKRYGAYILGVTIAIIIGVAGYQGWKTYDTHHREKYGERLHAAFTLAAQGKIDAAVTDLNALAKKAGGGYAMIARFKEAALLLEKKDASGAIAIYDALSANASLDPLYRDIAAIESAQASISLPGAEAHADAVIKRLQPIEAADNPLRFSAQEVSAAYYLKKGDRKKAHDLFNAIATDASAPQSLRTRAGELAAALAAN</sequence>
<protein>
    <recommendedName>
        <fullName evidence="2">Ancillary SecYEG translocon subunit/Cell division coordinator CpoB TPR domain-containing protein</fullName>
    </recommendedName>
</protein>
<reference evidence="3 4" key="1">
    <citation type="submission" date="2019-03" db="EMBL/GenBank/DDBJ databases">
        <title>Genomic Encyclopedia of Type Strains, Phase IV (KMG-IV): sequencing the most valuable type-strain genomes for metagenomic binning, comparative biology and taxonomic classification.</title>
        <authorList>
            <person name="Goeker M."/>
        </authorList>
    </citation>
    <scope>NUCLEOTIDE SEQUENCE [LARGE SCALE GENOMIC DNA]</scope>
    <source>
        <strain evidence="3 4">DSM 101688</strain>
    </source>
</reference>
<evidence type="ECO:0000313" key="3">
    <source>
        <dbReference type="EMBL" id="TCS61009.1"/>
    </source>
</evidence>
<evidence type="ECO:0000313" key="4">
    <source>
        <dbReference type="Proteomes" id="UP000295304"/>
    </source>
</evidence>
<dbReference type="Pfam" id="PF09976">
    <property type="entry name" value="TPR_21"/>
    <property type="match status" value="1"/>
</dbReference>
<dbReference type="EMBL" id="SLZW01000009">
    <property type="protein sequence ID" value="TCS61009.1"/>
    <property type="molecule type" value="Genomic_DNA"/>
</dbReference>
<dbReference type="InterPro" id="IPR018704">
    <property type="entry name" value="SecYEG/CpoB_TPR"/>
</dbReference>
<name>A0A4R3J547_9PROT</name>
<gene>
    <name evidence="3" type="ORF">EDD55_109171</name>
</gene>
<organism evidence="3 4">
    <name type="scientific">Varunaivibrio sulfuroxidans</name>
    <dbReference type="NCBI Taxonomy" id="1773489"/>
    <lineage>
        <taxon>Bacteria</taxon>
        <taxon>Pseudomonadati</taxon>
        <taxon>Pseudomonadota</taxon>
        <taxon>Alphaproteobacteria</taxon>
        <taxon>Rhodospirillales</taxon>
        <taxon>Magnetovibrionaceae</taxon>
        <taxon>Varunaivibrio</taxon>
    </lineage>
</organism>
<proteinExistence type="predicted"/>
<accession>A0A4R3J547</accession>
<keyword evidence="1" id="KW-0472">Membrane</keyword>
<evidence type="ECO:0000259" key="2">
    <source>
        <dbReference type="Pfam" id="PF09976"/>
    </source>
</evidence>
<dbReference type="Proteomes" id="UP000295304">
    <property type="component" value="Unassembled WGS sequence"/>
</dbReference>
<feature type="domain" description="Ancillary SecYEG translocon subunit/Cell division coordinator CpoB TPR" evidence="2">
    <location>
        <begin position="26"/>
        <end position="204"/>
    </location>
</feature>